<dbReference type="KEGG" id="rcf:Poly24_06630"/>
<dbReference type="Proteomes" id="UP000315082">
    <property type="component" value="Chromosome"/>
</dbReference>
<evidence type="ECO:0000313" key="1">
    <source>
        <dbReference type="EMBL" id="QDV66973.1"/>
    </source>
</evidence>
<evidence type="ECO:0000313" key="2">
    <source>
        <dbReference type="Proteomes" id="UP000315082"/>
    </source>
</evidence>
<dbReference type="AlphaFoldDB" id="A0A518JN47"/>
<proteinExistence type="predicted"/>
<reference evidence="1 2" key="1">
    <citation type="submission" date="2019-02" db="EMBL/GenBank/DDBJ databases">
        <title>Deep-cultivation of Planctomycetes and their phenomic and genomic characterization uncovers novel biology.</title>
        <authorList>
            <person name="Wiegand S."/>
            <person name="Jogler M."/>
            <person name="Boedeker C."/>
            <person name="Pinto D."/>
            <person name="Vollmers J."/>
            <person name="Rivas-Marin E."/>
            <person name="Kohn T."/>
            <person name="Peeters S.H."/>
            <person name="Heuer A."/>
            <person name="Rast P."/>
            <person name="Oberbeckmann S."/>
            <person name="Bunk B."/>
            <person name="Jeske O."/>
            <person name="Meyerdierks A."/>
            <person name="Storesund J.E."/>
            <person name="Kallscheuer N."/>
            <person name="Luecker S."/>
            <person name="Lage O.M."/>
            <person name="Pohl T."/>
            <person name="Merkel B.J."/>
            <person name="Hornburger P."/>
            <person name="Mueller R.-W."/>
            <person name="Bruemmer F."/>
            <person name="Labrenz M."/>
            <person name="Spormann A.M."/>
            <person name="Op den Camp H."/>
            <person name="Overmann J."/>
            <person name="Amann R."/>
            <person name="Jetten M.S.M."/>
            <person name="Mascher T."/>
            <person name="Medema M.H."/>
            <person name="Devos D.P."/>
            <person name="Kaster A.-K."/>
            <person name="Ovreas L."/>
            <person name="Rohde M."/>
            <person name="Galperin M.Y."/>
            <person name="Jogler C."/>
        </authorList>
    </citation>
    <scope>NUCLEOTIDE SEQUENCE [LARGE SCALE GENOMIC DNA]</scope>
    <source>
        <strain evidence="1 2">Poly24</strain>
    </source>
</reference>
<gene>
    <name evidence="1" type="ORF">Poly24_06630</name>
</gene>
<keyword evidence="2" id="KW-1185">Reference proteome</keyword>
<sequence length="144" mass="15952">MSPTRKRSRARKQIAAELNVADFQDVTLDQLLAFTPRTETQSRIRGNAIANEGKRMLRERMGHVPRSAEKLAVISAEHEAESYFIERSLAYSRSYCNLDSSKCDSGDDAAGYPEECPFCGSTRLAGVGDANRDSLSCHDCGTTW</sequence>
<dbReference type="SUPFAM" id="SSF144020">
    <property type="entry name" value="FdhE-like"/>
    <property type="match status" value="1"/>
</dbReference>
<protein>
    <submittedName>
        <fullName evidence="1">Uncharacterized protein</fullName>
    </submittedName>
</protein>
<name>A0A518JN47_9BACT</name>
<dbReference type="EMBL" id="CP036348">
    <property type="protein sequence ID" value="QDV66973.1"/>
    <property type="molecule type" value="Genomic_DNA"/>
</dbReference>
<dbReference type="InterPro" id="IPR024064">
    <property type="entry name" value="FdhE-like_sf"/>
</dbReference>
<organism evidence="1 2">
    <name type="scientific">Rosistilla carotiformis</name>
    <dbReference type="NCBI Taxonomy" id="2528017"/>
    <lineage>
        <taxon>Bacteria</taxon>
        <taxon>Pseudomonadati</taxon>
        <taxon>Planctomycetota</taxon>
        <taxon>Planctomycetia</taxon>
        <taxon>Pirellulales</taxon>
        <taxon>Pirellulaceae</taxon>
        <taxon>Rosistilla</taxon>
    </lineage>
</organism>
<accession>A0A518JN47</accession>